<dbReference type="Gene3D" id="1.10.3710.10">
    <property type="entry name" value="DNA polymerase III clamp loader subunits, C-terminal domain"/>
    <property type="match status" value="1"/>
</dbReference>
<keyword evidence="2" id="KW-0235">DNA replication</keyword>
<feature type="compositionally biased region" description="Low complexity" evidence="6">
    <location>
        <begin position="145"/>
        <end position="166"/>
    </location>
</feature>
<dbReference type="InterPro" id="IPR003959">
    <property type="entry name" value="ATPase_AAA_core"/>
</dbReference>
<accession>F0ZCF3</accession>
<feature type="region of interest" description="Disordered" evidence="6">
    <location>
        <begin position="694"/>
        <end position="729"/>
    </location>
</feature>
<dbReference type="OrthoDB" id="10265467at2759"/>
<feature type="compositionally biased region" description="Low complexity" evidence="6">
    <location>
        <begin position="63"/>
        <end position="90"/>
    </location>
</feature>
<evidence type="ECO:0000256" key="1">
    <source>
        <dbReference type="ARBA" id="ARBA00008959"/>
    </source>
</evidence>
<sequence length="743" mass="84019">MTKNINNKQNNNNNNNTSNNGSQSPSLTDDIRCPSCQKTFLFIHIDSHINQCIDQKSKEELINNNNNNNNNNNSNNNSNSYNSNNNNNNNKIPNQSQKKFNIEDDIDLDLDDSDIIISPNSPQQSEQILLPPYDDEFNNKKNDKNISISNPFPTQNTSTTTTNTTTVYKSPQKNFSYTFPLKPKAKSQTNSKSISNFFKPLNNENNNSNNNPIVLDPSPANNNNNNNNNNSNNNNNNNNNDFKYSFQKNFDKKTIFNKPLAEIMRPTEFLDFIGQEELMHNSIILNLFKSESPPSIILYGPPGCGKTTLAKIITKKSNANYLELSAVGSGVKDVKEAIDKAKNSLMFGKKTILFIDEIHRYNKSQQDVLLPAIESGTIILIGATTENPSFEINNALLSRCKVFRLEKLLKKDIIEIIKRTIEMTPLIHENLTLDLEDGTIETLAEISEGDARVAINVLEMAIKAFKNNLSYEEELEIKKKGLKKNIQVSRKQLGVLLQRTSLINDKHGDSFYELISALHKAVRGSDPNATAYWCVRMLESGFNPIYIARRMIRMASEDIGLSDNTALPLAVSAFNAAQYIGMPECSCAILQCAVYLASAPKSNSLDLWYAKTKEYLANNSSPPVPIHLRNAPTNLMKSWGYGKDYQYNHAFDDQSLVTQSYLPEEIKRETFFDYKLTCMSLKDRMNNEGYRNDEIQNRYNNNPNKKQKIDSNNNKSNNTNNDTSFIDDDSIESLESSDFKLDS</sequence>
<dbReference type="EMBL" id="GL870978">
    <property type="protein sequence ID" value="EGC38356.1"/>
    <property type="molecule type" value="Genomic_DNA"/>
</dbReference>
<evidence type="ECO:0000256" key="3">
    <source>
        <dbReference type="ARBA" id="ARBA00022741"/>
    </source>
</evidence>
<dbReference type="GO" id="GO:0008047">
    <property type="term" value="F:enzyme activator activity"/>
    <property type="evidence" value="ECO:0000318"/>
    <property type="project" value="GO_Central"/>
</dbReference>
<evidence type="ECO:0000256" key="2">
    <source>
        <dbReference type="ARBA" id="ARBA00022705"/>
    </source>
</evidence>
<feature type="region of interest" description="Disordered" evidence="6">
    <location>
        <begin position="182"/>
        <end position="243"/>
    </location>
</feature>
<feature type="region of interest" description="Disordered" evidence="6">
    <location>
        <begin position="63"/>
        <end position="96"/>
    </location>
</feature>
<dbReference type="FunFam" id="1.10.3710.10:FF:000014">
    <property type="entry name" value="ATPase WRNIP1"/>
    <property type="match status" value="1"/>
</dbReference>
<dbReference type="Pfam" id="PF12002">
    <property type="entry name" value="MgsA_C"/>
    <property type="match status" value="1"/>
</dbReference>
<dbReference type="KEGG" id="dpp:DICPUDRAFT_148953"/>
<reference evidence="9" key="1">
    <citation type="journal article" date="2011" name="Genome Biol.">
        <title>Comparative genomics of the social amoebae Dictyostelium discoideum and Dictyostelium purpureum.</title>
        <authorList>
            <consortium name="US DOE Joint Genome Institute (JGI-PGF)"/>
            <person name="Sucgang R."/>
            <person name="Kuo A."/>
            <person name="Tian X."/>
            <person name="Salerno W."/>
            <person name="Parikh A."/>
            <person name="Feasley C.L."/>
            <person name="Dalin E."/>
            <person name="Tu H."/>
            <person name="Huang E."/>
            <person name="Barry K."/>
            <person name="Lindquist E."/>
            <person name="Shapiro H."/>
            <person name="Bruce D."/>
            <person name="Schmutz J."/>
            <person name="Salamov A."/>
            <person name="Fey P."/>
            <person name="Gaudet P."/>
            <person name="Anjard C."/>
            <person name="Babu M.M."/>
            <person name="Basu S."/>
            <person name="Bushmanova Y."/>
            <person name="van der Wel H."/>
            <person name="Katoh-Kurasawa M."/>
            <person name="Dinh C."/>
            <person name="Coutinho P.M."/>
            <person name="Saito T."/>
            <person name="Elias M."/>
            <person name="Schaap P."/>
            <person name="Kay R.R."/>
            <person name="Henrissat B."/>
            <person name="Eichinger L."/>
            <person name="Rivero F."/>
            <person name="Putnam N.H."/>
            <person name="West C.M."/>
            <person name="Loomis W.F."/>
            <person name="Chisholm R.L."/>
            <person name="Shaulsky G."/>
            <person name="Strassmann J.E."/>
            <person name="Queller D.C."/>
            <person name="Kuspa A."/>
            <person name="Grigoriev I.V."/>
        </authorList>
    </citation>
    <scope>NUCLEOTIDE SEQUENCE [LARGE SCALE GENOMIC DNA]</scope>
    <source>
        <strain evidence="9">QSDP1</strain>
    </source>
</reference>
<dbReference type="InterPro" id="IPR008921">
    <property type="entry name" value="DNA_pol3_clamp-load_cplx_C"/>
</dbReference>
<evidence type="ECO:0000313" key="8">
    <source>
        <dbReference type="EMBL" id="EGC38356.1"/>
    </source>
</evidence>
<dbReference type="FunCoup" id="F0ZCF3">
    <property type="interactions" value="59"/>
</dbReference>
<dbReference type="Proteomes" id="UP000001064">
    <property type="component" value="Unassembled WGS sequence"/>
</dbReference>
<feature type="compositionally biased region" description="Low complexity" evidence="6">
    <location>
        <begin position="710"/>
        <end position="724"/>
    </location>
</feature>
<dbReference type="Gene3D" id="3.40.50.300">
    <property type="entry name" value="P-loop containing nucleotide triphosphate hydrolases"/>
    <property type="match status" value="1"/>
</dbReference>
<dbReference type="InterPro" id="IPR051314">
    <property type="entry name" value="AAA_ATPase_RarA/MGS1/WRNIP1"/>
</dbReference>
<dbReference type="FunFam" id="1.10.8.60:FF:000029">
    <property type="entry name" value="Replication-associated recombination protein A"/>
    <property type="match status" value="1"/>
</dbReference>
<evidence type="ECO:0000256" key="5">
    <source>
        <dbReference type="ARBA" id="ARBA00056113"/>
    </source>
</evidence>
<dbReference type="VEuPathDB" id="AmoebaDB:DICPUDRAFT_148953"/>
<evidence type="ECO:0000313" key="9">
    <source>
        <dbReference type="Proteomes" id="UP000001064"/>
    </source>
</evidence>
<dbReference type="GO" id="GO:0000731">
    <property type="term" value="P:DNA synthesis involved in DNA repair"/>
    <property type="evidence" value="ECO:0000318"/>
    <property type="project" value="GO_Central"/>
</dbReference>
<name>F0ZCF3_DICPU</name>
<dbReference type="GO" id="GO:0017116">
    <property type="term" value="F:single-stranded DNA helicase activity"/>
    <property type="evidence" value="ECO:0000318"/>
    <property type="project" value="GO_Central"/>
</dbReference>
<keyword evidence="3" id="KW-0547">Nucleotide-binding</keyword>
<dbReference type="InterPro" id="IPR003593">
    <property type="entry name" value="AAA+_ATPase"/>
</dbReference>
<dbReference type="GeneID" id="10502236"/>
<feature type="region of interest" description="Disordered" evidence="6">
    <location>
        <begin position="113"/>
        <end position="166"/>
    </location>
</feature>
<dbReference type="STRING" id="5786.F0ZCF3"/>
<dbReference type="Pfam" id="PF16193">
    <property type="entry name" value="AAA_assoc_2"/>
    <property type="match status" value="1"/>
</dbReference>
<dbReference type="GO" id="GO:0005524">
    <property type="term" value="F:ATP binding"/>
    <property type="evidence" value="ECO:0007669"/>
    <property type="project" value="UniProtKB-KW"/>
</dbReference>
<dbReference type="SUPFAM" id="SSF48019">
    <property type="entry name" value="post-AAA+ oligomerization domain-like"/>
    <property type="match status" value="1"/>
</dbReference>
<evidence type="ECO:0000256" key="4">
    <source>
        <dbReference type="ARBA" id="ARBA00022840"/>
    </source>
</evidence>
<dbReference type="CDD" id="cd18139">
    <property type="entry name" value="HLD_clamp_RarA"/>
    <property type="match status" value="1"/>
</dbReference>
<dbReference type="InParanoid" id="F0ZCF3"/>
<dbReference type="SUPFAM" id="SSF52540">
    <property type="entry name" value="P-loop containing nucleoside triphosphate hydrolases"/>
    <property type="match status" value="1"/>
</dbReference>
<dbReference type="AlphaFoldDB" id="F0ZCF3"/>
<dbReference type="Gene3D" id="1.20.272.10">
    <property type="match status" value="1"/>
</dbReference>
<dbReference type="CDD" id="cd00009">
    <property type="entry name" value="AAA"/>
    <property type="match status" value="1"/>
</dbReference>
<comment type="similarity">
    <text evidence="1">Belongs to the AAA ATPase family. RarA/MGS1/WRNIP1 subfamily.</text>
</comment>
<feature type="compositionally biased region" description="Polar residues" evidence="6">
    <location>
        <begin position="186"/>
        <end position="196"/>
    </location>
</feature>
<feature type="compositionally biased region" description="Low complexity" evidence="6">
    <location>
        <begin position="221"/>
        <end position="240"/>
    </location>
</feature>
<dbReference type="FunFam" id="1.20.272.10:FF:000001">
    <property type="entry name" value="Putative AAA family ATPase"/>
    <property type="match status" value="1"/>
</dbReference>
<feature type="compositionally biased region" description="Low complexity" evidence="6">
    <location>
        <begin position="202"/>
        <end position="211"/>
    </location>
</feature>
<protein>
    <recommendedName>
        <fullName evidence="7">AAA+ ATPase domain-containing protein</fullName>
    </recommendedName>
</protein>
<dbReference type="PANTHER" id="PTHR13779">
    <property type="entry name" value="WERNER HELICASE-INTERACTING PROTEIN 1 FAMILY MEMBER"/>
    <property type="match status" value="1"/>
</dbReference>
<gene>
    <name evidence="8" type="ORF">DICPUDRAFT_148953</name>
</gene>
<dbReference type="GO" id="GO:0006261">
    <property type="term" value="P:DNA-templated DNA replication"/>
    <property type="evidence" value="ECO:0000318"/>
    <property type="project" value="GO_Central"/>
</dbReference>
<dbReference type="SMART" id="SM00382">
    <property type="entry name" value="AAA"/>
    <property type="match status" value="1"/>
</dbReference>
<dbReference type="Pfam" id="PF00004">
    <property type="entry name" value="AAA"/>
    <property type="match status" value="1"/>
</dbReference>
<dbReference type="OMA" id="ESHYNMI"/>
<dbReference type="GO" id="GO:0016887">
    <property type="term" value="F:ATP hydrolysis activity"/>
    <property type="evidence" value="ECO:0007669"/>
    <property type="project" value="InterPro"/>
</dbReference>
<dbReference type="InterPro" id="IPR021886">
    <property type="entry name" value="MgsA_C"/>
</dbReference>
<evidence type="ECO:0000259" key="7">
    <source>
        <dbReference type="SMART" id="SM00382"/>
    </source>
</evidence>
<feature type="compositionally biased region" description="Low complexity" evidence="6">
    <location>
        <begin position="1"/>
        <end position="20"/>
    </location>
</feature>
<dbReference type="PANTHER" id="PTHR13779:SF7">
    <property type="entry name" value="ATPASE WRNIP1"/>
    <property type="match status" value="1"/>
</dbReference>
<feature type="region of interest" description="Disordered" evidence="6">
    <location>
        <begin position="1"/>
        <end position="28"/>
    </location>
</feature>
<keyword evidence="9" id="KW-1185">Reference proteome</keyword>
<dbReference type="InterPro" id="IPR032423">
    <property type="entry name" value="AAA_assoc_2"/>
</dbReference>
<feature type="compositionally biased region" description="Low complexity" evidence="6">
    <location>
        <begin position="115"/>
        <end position="128"/>
    </location>
</feature>
<organism evidence="8 9">
    <name type="scientific">Dictyostelium purpureum</name>
    <name type="common">Slime mold</name>
    <dbReference type="NCBI Taxonomy" id="5786"/>
    <lineage>
        <taxon>Eukaryota</taxon>
        <taxon>Amoebozoa</taxon>
        <taxon>Evosea</taxon>
        <taxon>Eumycetozoa</taxon>
        <taxon>Dictyostelia</taxon>
        <taxon>Dictyosteliales</taxon>
        <taxon>Dictyosteliaceae</taxon>
        <taxon>Dictyostelium</taxon>
    </lineage>
</organism>
<dbReference type="RefSeq" id="XP_003285113.1">
    <property type="nucleotide sequence ID" value="XM_003285065.1"/>
</dbReference>
<keyword evidence="4" id="KW-0067">ATP-binding</keyword>
<dbReference type="Gene3D" id="1.10.8.60">
    <property type="match status" value="1"/>
</dbReference>
<dbReference type="GO" id="GO:0003677">
    <property type="term" value="F:DNA binding"/>
    <property type="evidence" value="ECO:0007669"/>
    <property type="project" value="InterPro"/>
</dbReference>
<comment type="function">
    <text evidence="5">Functions as a modulator for initiation or reinitiation events during DNA polymerase delta-mediated DNA synthesis. Has an intrinsic ATPase activity that functions as a sensor of DNA damage or of arrested replication forks and regulates the extent of DNA synthesis.</text>
</comment>
<dbReference type="eggNOG" id="KOG2028">
    <property type="taxonomic scope" value="Eukaryota"/>
</dbReference>
<dbReference type="FunFam" id="3.40.50.300:FF:000137">
    <property type="entry name" value="Replication-associated recombination protein A"/>
    <property type="match status" value="1"/>
</dbReference>
<feature type="domain" description="AAA+ ATPase" evidence="7">
    <location>
        <begin position="292"/>
        <end position="408"/>
    </location>
</feature>
<dbReference type="InterPro" id="IPR027417">
    <property type="entry name" value="P-loop_NTPase"/>
</dbReference>
<dbReference type="GO" id="GO:0005634">
    <property type="term" value="C:nucleus"/>
    <property type="evidence" value="ECO:0000318"/>
    <property type="project" value="GO_Central"/>
</dbReference>
<evidence type="ECO:0000256" key="6">
    <source>
        <dbReference type="SAM" id="MobiDB-lite"/>
    </source>
</evidence>
<proteinExistence type="inferred from homology"/>